<proteinExistence type="predicted"/>
<reference evidence="3 4" key="1">
    <citation type="submission" date="2019-02" db="EMBL/GenBank/DDBJ databases">
        <title>Deep-cultivation of Planctomycetes and their phenomic and genomic characterization uncovers novel biology.</title>
        <authorList>
            <person name="Wiegand S."/>
            <person name="Jogler M."/>
            <person name="Boedeker C."/>
            <person name="Pinto D."/>
            <person name="Vollmers J."/>
            <person name="Rivas-Marin E."/>
            <person name="Kohn T."/>
            <person name="Peeters S.H."/>
            <person name="Heuer A."/>
            <person name="Rast P."/>
            <person name="Oberbeckmann S."/>
            <person name="Bunk B."/>
            <person name="Jeske O."/>
            <person name="Meyerdierks A."/>
            <person name="Storesund J.E."/>
            <person name="Kallscheuer N."/>
            <person name="Luecker S."/>
            <person name="Lage O.M."/>
            <person name="Pohl T."/>
            <person name="Merkel B.J."/>
            <person name="Hornburger P."/>
            <person name="Mueller R.-W."/>
            <person name="Bruemmer F."/>
            <person name="Labrenz M."/>
            <person name="Spormann A.M."/>
            <person name="Op den Camp H."/>
            <person name="Overmann J."/>
            <person name="Amann R."/>
            <person name="Jetten M.S.M."/>
            <person name="Mascher T."/>
            <person name="Medema M.H."/>
            <person name="Devos D.P."/>
            <person name="Kaster A.-K."/>
            <person name="Ovreas L."/>
            <person name="Rohde M."/>
            <person name="Galperin M.Y."/>
            <person name="Jogler C."/>
        </authorList>
    </citation>
    <scope>NUCLEOTIDE SEQUENCE [LARGE SCALE GENOMIC DNA]</scope>
    <source>
        <strain evidence="3 4">Pan241w</strain>
    </source>
</reference>
<accession>A0A517RDK2</accession>
<organism evidence="3 4">
    <name type="scientific">Gimesia alba</name>
    <dbReference type="NCBI Taxonomy" id="2527973"/>
    <lineage>
        <taxon>Bacteria</taxon>
        <taxon>Pseudomonadati</taxon>
        <taxon>Planctomycetota</taxon>
        <taxon>Planctomycetia</taxon>
        <taxon>Planctomycetales</taxon>
        <taxon>Planctomycetaceae</taxon>
        <taxon>Gimesia</taxon>
    </lineage>
</organism>
<dbReference type="RefSeq" id="WP_145214348.1">
    <property type="nucleotide sequence ID" value="NZ_CP036269.1"/>
</dbReference>
<evidence type="ECO:0000256" key="2">
    <source>
        <dbReference type="SAM" id="MobiDB-lite"/>
    </source>
</evidence>
<name>A0A517RDK2_9PLAN</name>
<keyword evidence="1" id="KW-0175">Coiled coil</keyword>
<protein>
    <submittedName>
        <fullName evidence="3">Uncharacterized protein</fullName>
    </submittedName>
</protein>
<gene>
    <name evidence="3" type="ORF">Pan241w_20290</name>
</gene>
<evidence type="ECO:0000313" key="4">
    <source>
        <dbReference type="Proteomes" id="UP000317171"/>
    </source>
</evidence>
<feature type="coiled-coil region" evidence="1">
    <location>
        <begin position="887"/>
        <end position="973"/>
    </location>
</feature>
<dbReference type="Proteomes" id="UP000317171">
    <property type="component" value="Chromosome"/>
</dbReference>
<keyword evidence="4" id="KW-1185">Reference proteome</keyword>
<feature type="region of interest" description="Disordered" evidence="2">
    <location>
        <begin position="2143"/>
        <end position="2210"/>
    </location>
</feature>
<evidence type="ECO:0000256" key="1">
    <source>
        <dbReference type="SAM" id="Coils"/>
    </source>
</evidence>
<evidence type="ECO:0000313" key="3">
    <source>
        <dbReference type="EMBL" id="QDT41949.1"/>
    </source>
</evidence>
<dbReference type="KEGG" id="gaz:Pan241w_20290"/>
<feature type="compositionally biased region" description="Polar residues" evidence="2">
    <location>
        <begin position="2171"/>
        <end position="2181"/>
    </location>
</feature>
<dbReference type="OrthoDB" id="292685at2"/>
<dbReference type="EMBL" id="CP036269">
    <property type="protein sequence ID" value="QDT41949.1"/>
    <property type="molecule type" value="Genomic_DNA"/>
</dbReference>
<feature type="compositionally biased region" description="Polar residues" evidence="2">
    <location>
        <begin position="2192"/>
        <end position="2209"/>
    </location>
</feature>
<feature type="coiled-coil region" evidence="1">
    <location>
        <begin position="1288"/>
        <end position="1322"/>
    </location>
</feature>
<sequence>MKKFLGLLLNCMAVCLCSAIGIGAGMYWIQTTQQHPATAPTIQQVGSSHTRQLEQAPNLIRVPAAPASQASPIPTSVAPQTRVLQQVAAINSQPTVSPNETSVSLLVDNKTVGTINKDGTGGTAPIFYLTPEELKSISFLFTKGSDIGATDITQPAATGIQGSLVFATSSANPVTATYSIPPQTFVNGDLTIVVSLPTSSTASDTFTFQIKNYPIIKSVEVKSPKTSSTVTSITDGGEYFLPGPTANLSVLISGTQIDCKLELFRKTGTTEESLLSVNKPAADFGNPVTHEIKQTGEYVLKLFEQDKPAPYETFEFKIKNIIQNQPQYPEIGIVTDSGDGDPSMLAIDYSEPNSNVNGTPCYLLRSSNLILNITKSKDRTAVFESQKIDSIPATANQFESNIKAVKDEVSSTAETYTLSGLEHGIYQFRFKDSWVSEPGKGQSKTITVMIPRPAAINPLKPALTSYKNQKYAEPKTNFQNTLNVFNGYLVLSGTNASPDRALKFMLFNQSGGKLLPATPQQLKVDYQPGQNGAWQATLKINKDGAIVDESLYILRQEGDQFSFSNAVKIQLQNSTLTENSGTIQLSAFKIGSDEKSPVAISTTEPFFLNTNSPIFQSTSGGSQNIQYVLFSKGSNSPIGFGDFENMKTAKFLAPLPDGQYKLYIKFAQGDQLSSSQSETFTLNIQKGGLEVVDVQPPNFGTAPGVVKLKIKFSSKNPLEGDDKDPFSSVDLKKIFHLIPSKGTGNFLSGETLNITKGVYQSYDNAVILSFENIPADIYQLVITGSELKDIFGNKLEGNDKQPGTNFVRVLNKPGSDSASASRTAVPAVPTTEFVEYHEYEKRDLPADGFNPSDKVVTRVARLYYYRDAHRVAQILNSEVQSLNHKGYQEAQLQADQARESYEAAVLNRRLQEEKAIRASKELRQKENEYRNQQQILSGLVRERANPDIDDATKNQLESAITDAQRVMNDLRGDISTLSSEMNTEDDELKKLDLKEDQLSAALFRSELRAEKTDLYTIGNGDPESYDAVRQVTIKVIGEGLIHLRGPIKGVNIIRTMINQIDSPVGQVRIAMHTIQVNGEDAKRMENVADRIQKSIDQSRFLTVQSAQMLRKAIVAVASEVAISTCQDGFAMTQEQRDEKYLYAFFGRDFIEALQEMDSEFLQSGNKLLSIHSMDTTSLSSALFVLALAKNDIRQQILARFYASIETDLPNAECQFLYQGGITKANKHPHKMNLLAPYANFQSFRGFFDHEVIGTDTMTPIQREFVRLAQIFKAKLTTERELNLHVMERAMIEQRVGNYLEELKAAKAKEDLEEQALAEVQKSVQDSQIKVIQTTARLQARVSQISNEYAAVTQKFDSFQRVFEQVVNEVLRAFAVNKTIDINSLSEAEKAQLIKTLFPIDPEEGQNIYTPFDQRLWVVLVNFFPEIIQNSQSLNNLSSNISPLIKSSKNIQITNSMIQESLSSVRQNLNTLKNKEGYELYKKVILKQKGKFKYGNKVFNFRFENFSSNNSNKVALMITGQPNFDDLDKITKAYVNDARQAIKKLYWYNQTEAMQKKLDQAQHYLNEIESKEMDSMRDIHRIARAYYLIKDVSEHTADTARHFVEELQDVNQKLGKAGTDSAGIQTAYSNWRTVNSQVFQYLKSGNPIYEEAIELFQTVDKSFNELFEAGLKLKFAEQNAKNSRLSLDHKKFLDMQIDQTEDKFIELVEGTRAHTANIDNYLKRIATALEDDFNTQFYYPAFKEARDASRYWNVSFGSMETSSILTNNRSLGKVAPKATIEFDLPKRQLAIVEGMNIAEAAFKEYGALVNDPTFLAITSMNGGENVQGGYTIKPDSLDKQVLGQPGSQGQRFGSAFENLIPDPAVFKFETGTGFTVRPVIQPDGQAVVFDLNYLYRTNVREPVRADEKHLGRIKEHFIDTDVQLGNYELREISRFVIALKASRTANGVPLLSDVPGVGVLFRPTPSAESSLQQSQIMSQAVIYPTLFDLMGLRWAPAVADVGPLELSNREFISKGRDRFLKNRVYDYAGSQVDQFLQIKEPERRSDLYRTQETIPDVHPNGYMGPGLNLKRSHLQENFHPEQQNPSERFIPRSNRDGFRDTDRAVPVLPSGPGLNSLPPIPSAAPAETSAMPVRDNQIQPASWTATDLSPKREPTIVSPQQEARISSPRRVVSQSVTRSAPTAATPKVPANNYPVQQKAAPSQPKQTSIYKRSVSRIKSLFRN</sequence>